<keyword evidence="3" id="KW-1185">Reference proteome</keyword>
<comment type="caution">
    <text evidence="2">The sequence shown here is derived from an EMBL/GenBank/DDBJ whole genome shotgun (WGS) entry which is preliminary data.</text>
</comment>
<keyword evidence="1" id="KW-0472">Membrane</keyword>
<proteinExistence type="predicted"/>
<protein>
    <submittedName>
        <fullName evidence="2">Uncharacterized protein</fullName>
    </submittedName>
</protein>
<evidence type="ECO:0000313" key="3">
    <source>
        <dbReference type="Proteomes" id="UP001223886"/>
    </source>
</evidence>
<keyword evidence="1" id="KW-0812">Transmembrane</keyword>
<accession>A0ABT9M2T0</accession>
<keyword evidence="1" id="KW-1133">Transmembrane helix</keyword>
<dbReference type="EMBL" id="JAURUP010000006">
    <property type="protein sequence ID" value="MDP9750365.1"/>
    <property type="molecule type" value="Genomic_DNA"/>
</dbReference>
<evidence type="ECO:0000313" key="2">
    <source>
        <dbReference type="EMBL" id="MDP9750365.1"/>
    </source>
</evidence>
<gene>
    <name evidence="2" type="ORF">J2S24_000833</name>
</gene>
<evidence type="ECO:0000256" key="1">
    <source>
        <dbReference type="SAM" id="Phobius"/>
    </source>
</evidence>
<organism evidence="2 3">
    <name type="scientific">Thermoanaerobacter pentosaceus</name>
    <dbReference type="NCBI Taxonomy" id="694059"/>
    <lineage>
        <taxon>Bacteria</taxon>
        <taxon>Bacillati</taxon>
        <taxon>Bacillota</taxon>
        <taxon>Clostridia</taxon>
        <taxon>Thermoanaerobacterales</taxon>
        <taxon>Thermoanaerobacteraceae</taxon>
        <taxon>Thermoanaerobacter</taxon>
    </lineage>
</organism>
<reference evidence="2 3" key="1">
    <citation type="submission" date="2023-07" db="EMBL/GenBank/DDBJ databases">
        <title>Genomic Encyclopedia of Type Strains, Phase IV (KMG-IV): sequencing the most valuable type-strain genomes for metagenomic binning, comparative biology and taxonomic classification.</title>
        <authorList>
            <person name="Goeker M."/>
        </authorList>
    </citation>
    <scope>NUCLEOTIDE SEQUENCE [LARGE SCALE GENOMIC DNA]</scope>
    <source>
        <strain evidence="2 3">DSM 25963</strain>
    </source>
</reference>
<name>A0ABT9M2T0_9THEO</name>
<dbReference type="Proteomes" id="UP001223886">
    <property type="component" value="Unassembled WGS sequence"/>
</dbReference>
<feature type="transmembrane region" description="Helical" evidence="1">
    <location>
        <begin position="6"/>
        <end position="30"/>
    </location>
</feature>
<sequence>MYQFAVGLGTGLFAGLLLGAGLIWCFTYWADYKEKQN</sequence>